<evidence type="ECO:0000256" key="2">
    <source>
        <dbReference type="ARBA" id="ARBA00022692"/>
    </source>
</evidence>
<dbReference type="GeneID" id="87945383"/>
<evidence type="ECO:0000256" key="5">
    <source>
        <dbReference type="SAM" id="Phobius"/>
    </source>
</evidence>
<organism evidence="6 7">
    <name type="scientific">Colletotrichum destructivum</name>
    <dbReference type="NCBI Taxonomy" id="34406"/>
    <lineage>
        <taxon>Eukaryota</taxon>
        <taxon>Fungi</taxon>
        <taxon>Dikarya</taxon>
        <taxon>Ascomycota</taxon>
        <taxon>Pezizomycotina</taxon>
        <taxon>Sordariomycetes</taxon>
        <taxon>Hypocreomycetidae</taxon>
        <taxon>Glomerellales</taxon>
        <taxon>Glomerellaceae</taxon>
        <taxon>Colletotrichum</taxon>
        <taxon>Colletotrichum destructivum species complex</taxon>
    </lineage>
</organism>
<dbReference type="RefSeq" id="XP_062781090.1">
    <property type="nucleotide sequence ID" value="XM_062925039.1"/>
</dbReference>
<evidence type="ECO:0000256" key="4">
    <source>
        <dbReference type="ARBA" id="ARBA00023136"/>
    </source>
</evidence>
<reference evidence="7" key="1">
    <citation type="journal article" date="2023" name="bioRxiv">
        <title>Complete genome of the Medicago anthracnose fungus, Colletotrichum destructivum, reveals a mini-chromosome-like region within a core chromosome.</title>
        <authorList>
            <person name="Lapalu N."/>
            <person name="Simon A."/>
            <person name="Lu A."/>
            <person name="Plaumann P.-L."/>
            <person name="Amselem J."/>
            <person name="Pigne S."/>
            <person name="Auger A."/>
            <person name="Koch C."/>
            <person name="Dallery J.-F."/>
            <person name="O'Connell R.J."/>
        </authorList>
    </citation>
    <scope>NUCLEOTIDE SEQUENCE [LARGE SCALE GENOMIC DNA]</scope>
    <source>
        <strain evidence="7">CBS 520.97</strain>
    </source>
</reference>
<evidence type="ECO:0000313" key="7">
    <source>
        <dbReference type="Proteomes" id="UP001322277"/>
    </source>
</evidence>
<keyword evidence="4 5" id="KW-0472">Membrane</keyword>
<sequence length="68" mass="7849">MGGYAFRNEWLFWVFEALPMLIAIGVFCVWHPSEYLGRDDAKGRFAKGGEGVREVDEAVTDRDTRRRP</sequence>
<dbReference type="GO" id="GO:0016020">
    <property type="term" value="C:membrane"/>
    <property type="evidence" value="ECO:0007669"/>
    <property type="project" value="UniProtKB-SubCell"/>
</dbReference>
<dbReference type="EMBL" id="CP137309">
    <property type="protein sequence ID" value="WQF83866.1"/>
    <property type="molecule type" value="Genomic_DNA"/>
</dbReference>
<keyword evidence="2 5" id="KW-0812">Transmembrane</keyword>
<gene>
    <name evidence="6" type="ORF">CDEST_08880</name>
</gene>
<accession>A0AAX4IL59</accession>
<dbReference type="AlphaFoldDB" id="A0AAX4IL59"/>
<dbReference type="Pfam" id="PF04479">
    <property type="entry name" value="RTA1"/>
    <property type="match status" value="1"/>
</dbReference>
<evidence type="ECO:0000256" key="3">
    <source>
        <dbReference type="ARBA" id="ARBA00022989"/>
    </source>
</evidence>
<dbReference type="KEGG" id="cdet:87945383"/>
<name>A0AAX4IL59_9PEZI</name>
<protein>
    <submittedName>
        <fullName evidence="6">RTA-like protein</fullName>
    </submittedName>
</protein>
<feature type="transmembrane region" description="Helical" evidence="5">
    <location>
        <begin position="12"/>
        <end position="30"/>
    </location>
</feature>
<keyword evidence="7" id="KW-1185">Reference proteome</keyword>
<comment type="subcellular location">
    <subcellularLocation>
        <location evidence="1">Membrane</location>
        <topology evidence="1">Multi-pass membrane protein</topology>
    </subcellularLocation>
</comment>
<evidence type="ECO:0000256" key="1">
    <source>
        <dbReference type="ARBA" id="ARBA00004141"/>
    </source>
</evidence>
<dbReference type="Proteomes" id="UP001322277">
    <property type="component" value="Chromosome 5"/>
</dbReference>
<dbReference type="InterPro" id="IPR007568">
    <property type="entry name" value="RTA1"/>
</dbReference>
<keyword evidence="3 5" id="KW-1133">Transmembrane helix</keyword>
<proteinExistence type="predicted"/>
<evidence type="ECO:0000313" key="6">
    <source>
        <dbReference type="EMBL" id="WQF83866.1"/>
    </source>
</evidence>